<dbReference type="RefSeq" id="XP_022251237.1">
    <property type="nucleotide sequence ID" value="XM_022395529.1"/>
</dbReference>
<organism evidence="7 9">
    <name type="scientific">Limulus polyphemus</name>
    <name type="common">Atlantic horseshoe crab</name>
    <dbReference type="NCBI Taxonomy" id="6850"/>
    <lineage>
        <taxon>Eukaryota</taxon>
        <taxon>Metazoa</taxon>
        <taxon>Ecdysozoa</taxon>
        <taxon>Arthropoda</taxon>
        <taxon>Chelicerata</taxon>
        <taxon>Merostomata</taxon>
        <taxon>Xiphosura</taxon>
        <taxon>Limulidae</taxon>
        <taxon>Limulus</taxon>
    </lineage>
</organism>
<dbReference type="PANTHER" id="PTHR10819">
    <property type="entry name" value="PHOSPHOTRIESTERASE-RELATED"/>
    <property type="match status" value="1"/>
</dbReference>
<keyword evidence="4" id="KW-0378">Hydrolase</keyword>
<dbReference type="Pfam" id="PF02126">
    <property type="entry name" value="PTE"/>
    <property type="match status" value="1"/>
</dbReference>
<comment type="caution">
    <text evidence="6">Lacks conserved residue(s) required for the propagation of feature annotation.</text>
</comment>
<keyword evidence="3" id="KW-0479">Metal-binding</keyword>
<dbReference type="Proteomes" id="UP000694941">
    <property type="component" value="Unplaced"/>
</dbReference>
<accession>A0ABM1T5T1</accession>
<sequence>MNVLQLQLMNQYILHRDNSKVLGLVEPSALGCTLTHEHLSHCATGKPFQPTTPPGHEKYTDAPYTLENLGWIRQYPYSHKENIIFCGSDVQQAVLDDIKLFKLNGGGSIVENTTNGLNRDLNFMQKVSVETGVNIIAGAGYYVAGSQSTSTLDNSIEYFAGVMKRELLEGASGTTIRCGVIGELGCSWPLHDFEKRVLQAAGLVQSELKCPVIIHPGRDENAPEEILRIFTEAGGKADKIVMSHLDRTIFDRAKLLEFASMGSYCEFDLFGIEVSHYQMSSKVDMPSDAQRISFIHSLVEEGFEDKVVIAHDIHTKHRLKKYGGHGFSHILLSVVPTMLNRGISQTVIDKILIHNPAQWLAYNISY</sequence>
<dbReference type="InterPro" id="IPR032466">
    <property type="entry name" value="Metal_Hydrolase"/>
</dbReference>
<evidence type="ECO:0000313" key="7">
    <source>
        <dbReference type="Proteomes" id="UP000694941"/>
    </source>
</evidence>
<evidence type="ECO:0000256" key="6">
    <source>
        <dbReference type="PROSITE-ProRule" id="PRU00679"/>
    </source>
</evidence>
<dbReference type="GeneID" id="106467364"/>
<dbReference type="PROSITE" id="PS51347">
    <property type="entry name" value="PHOSPHOTRIESTERASE_2"/>
    <property type="match status" value="1"/>
</dbReference>
<evidence type="ECO:0000256" key="1">
    <source>
        <dbReference type="ARBA" id="ARBA00001968"/>
    </source>
</evidence>
<keyword evidence="7" id="KW-1185">Reference proteome</keyword>
<evidence type="ECO:0000256" key="2">
    <source>
        <dbReference type="ARBA" id="ARBA00020475"/>
    </source>
</evidence>
<dbReference type="InterPro" id="IPR001559">
    <property type="entry name" value="Phosphotriesterase"/>
</dbReference>
<comment type="similarity">
    <text evidence="6">Belongs to the metallo-dependent hydrolases superfamily. Phosphotriesterase family.</text>
</comment>
<dbReference type="InterPro" id="IPR017947">
    <property type="entry name" value="AryldialkylPase_Zn-BS"/>
</dbReference>
<evidence type="ECO:0000313" key="8">
    <source>
        <dbReference type="RefSeq" id="XP_022251236.1"/>
    </source>
</evidence>
<comment type="cofactor">
    <cofactor evidence="1">
        <name>a divalent metal cation</name>
        <dbReference type="ChEBI" id="CHEBI:60240"/>
    </cofactor>
</comment>
<reference evidence="8 9" key="1">
    <citation type="submission" date="2025-05" db="UniProtKB">
        <authorList>
            <consortium name="RefSeq"/>
        </authorList>
    </citation>
    <scope>IDENTIFICATION</scope>
    <source>
        <tissue evidence="8 9">Muscle</tissue>
    </source>
</reference>
<evidence type="ECO:0000256" key="3">
    <source>
        <dbReference type="ARBA" id="ARBA00022723"/>
    </source>
</evidence>
<evidence type="ECO:0000256" key="4">
    <source>
        <dbReference type="ARBA" id="ARBA00022801"/>
    </source>
</evidence>
<dbReference type="RefSeq" id="XP_022251236.1">
    <property type="nucleotide sequence ID" value="XM_022395528.1"/>
</dbReference>
<proteinExistence type="inferred from homology"/>
<gene>
    <name evidence="8 9" type="primary">LOC106467364</name>
</gene>
<name>A0ABM1T5T1_LIMPO</name>
<dbReference type="PROSITE" id="PS01322">
    <property type="entry name" value="PHOSPHOTRIESTERASE_1"/>
    <property type="match status" value="1"/>
</dbReference>
<protein>
    <recommendedName>
        <fullName evidence="2">Phosphotriesterase-related protein</fullName>
    </recommendedName>
    <alternativeName>
        <fullName evidence="5">Parathion hydrolase-related protein</fullName>
    </alternativeName>
</protein>
<dbReference type="SUPFAM" id="SSF51556">
    <property type="entry name" value="Metallo-dependent hydrolases"/>
    <property type="match status" value="1"/>
</dbReference>
<evidence type="ECO:0000256" key="5">
    <source>
        <dbReference type="ARBA" id="ARBA00029607"/>
    </source>
</evidence>
<dbReference type="PANTHER" id="PTHR10819:SF3">
    <property type="entry name" value="PHOSPHOTRIESTERASE-RELATED PROTEIN"/>
    <property type="match status" value="1"/>
</dbReference>
<dbReference type="Gene3D" id="3.20.20.140">
    <property type="entry name" value="Metal-dependent hydrolases"/>
    <property type="match status" value="1"/>
</dbReference>
<evidence type="ECO:0000313" key="9">
    <source>
        <dbReference type="RefSeq" id="XP_022251237.1"/>
    </source>
</evidence>